<comment type="similarity">
    <text evidence="2">Belongs to the MscS (TC 1.A.23) family.</text>
</comment>
<feature type="domain" description="Mechanosensitive ion channel transmembrane helices 2/3" evidence="10">
    <location>
        <begin position="464"/>
        <end position="505"/>
    </location>
</feature>
<dbReference type="KEGG" id="taw:EI545_07730"/>
<evidence type="ECO:0000256" key="5">
    <source>
        <dbReference type="ARBA" id="ARBA00022989"/>
    </source>
</evidence>
<dbReference type="Proteomes" id="UP000282002">
    <property type="component" value="Chromosome"/>
</dbReference>
<gene>
    <name evidence="11" type="ORF">EI545_07730</name>
</gene>
<evidence type="ECO:0000259" key="9">
    <source>
        <dbReference type="Pfam" id="PF21082"/>
    </source>
</evidence>
<dbReference type="PANTHER" id="PTHR30460:SF0">
    <property type="entry name" value="MODERATE CONDUCTANCE MECHANOSENSITIVE CHANNEL YBIO"/>
    <property type="match status" value="1"/>
</dbReference>
<evidence type="ECO:0000256" key="3">
    <source>
        <dbReference type="ARBA" id="ARBA00022475"/>
    </source>
</evidence>
<dbReference type="Pfam" id="PF00924">
    <property type="entry name" value="MS_channel_2nd"/>
    <property type="match status" value="1"/>
</dbReference>
<feature type="transmembrane region" description="Helical" evidence="7">
    <location>
        <begin position="323"/>
        <end position="348"/>
    </location>
</feature>
<dbReference type="Gene3D" id="3.30.70.100">
    <property type="match status" value="1"/>
</dbReference>
<dbReference type="SUPFAM" id="SSF82861">
    <property type="entry name" value="Mechanosensitive channel protein MscS (YggB), transmembrane region"/>
    <property type="match status" value="1"/>
</dbReference>
<feature type="transmembrane region" description="Helical" evidence="7">
    <location>
        <begin position="296"/>
        <end position="317"/>
    </location>
</feature>
<sequence length="701" mass="75356">MLALVLGGFAGSAVAQVQPPAKVEQLLEVLSDPEVRAWLDAQLAAPSAAVPQPGAADAASQMSSVLARIRNHAEALIHAFPTLPAQMARARDILLVEFKDRGPLSVLVLLAAFIAGGIGLDKVLRSLTGGYRAWMTSIPTTNPVGRLKTLGARTLYAAMLIAAFMVGSLGVFLLFNWPPLLREIVLTFLTAAVVTRIALMLGRVVLMPPFLGMANAADYRVVVMSDARAAHWYRWIGWIVGWFMFAGATLTLMKTLGFDEPGRLAIGSVAGFVQLLLVLAAIWLRPEVPNAAPRRIGSKAASWLLTVFFVTLWLLRISGAYTAFWLLFAVVALPALILATRAAVTHLLRPPEDASPPFPQVAVAIIDRGLRVILILVGTFLLARALGLELEGMAQGESTQERLLRGGLRAVVILLAADFCWSIIKAMIAHRMGADLPQAGGEEALPADNPKLARMRTLLPIIQNILFAAILVMAVLMVLSSLGIEIAPLIAGAGVVGVAIGFGAQTVVKDVISGMFYLFDDAFRVGEYIETGSHKGTVESFSLRSVKLRHHRGALSTVPFGELGAIRNMSRDWVIDKFRVTVGYQTDLETLRKLIKKLGAELAADPEFAAYIIAPLKMQGVQSFGDYGIAVELKMTTLPGQQFQIRRRAYVRLKQIFAEQGIEIPFPTVHVQGGGDGAGTAAAQAIIADKLAKETKSIPAP</sequence>
<dbReference type="PANTHER" id="PTHR30460">
    <property type="entry name" value="MODERATE CONDUCTANCE MECHANOSENSITIVE CHANNEL YBIO"/>
    <property type="match status" value="1"/>
</dbReference>
<evidence type="ECO:0000259" key="8">
    <source>
        <dbReference type="Pfam" id="PF00924"/>
    </source>
</evidence>
<keyword evidence="6 7" id="KW-0472">Membrane</keyword>
<evidence type="ECO:0000256" key="4">
    <source>
        <dbReference type="ARBA" id="ARBA00022692"/>
    </source>
</evidence>
<proteinExistence type="inferred from homology"/>
<comment type="subcellular location">
    <subcellularLocation>
        <location evidence="1">Cell membrane</location>
        <topology evidence="1">Multi-pass membrane protein</topology>
    </subcellularLocation>
</comment>
<dbReference type="InterPro" id="IPR011014">
    <property type="entry name" value="MscS_channel_TM-2"/>
</dbReference>
<dbReference type="Gene3D" id="2.30.30.60">
    <property type="match status" value="1"/>
</dbReference>
<dbReference type="Pfam" id="PF21082">
    <property type="entry name" value="MS_channel_3rd"/>
    <property type="match status" value="1"/>
</dbReference>
<evidence type="ECO:0000256" key="2">
    <source>
        <dbReference type="ARBA" id="ARBA00008017"/>
    </source>
</evidence>
<feature type="transmembrane region" description="Helical" evidence="7">
    <location>
        <begin position="461"/>
        <end position="480"/>
    </location>
</feature>
<evidence type="ECO:0000256" key="1">
    <source>
        <dbReference type="ARBA" id="ARBA00004651"/>
    </source>
</evidence>
<keyword evidence="5 7" id="KW-1133">Transmembrane helix</keyword>
<evidence type="ECO:0000259" key="10">
    <source>
        <dbReference type="Pfam" id="PF21088"/>
    </source>
</evidence>
<dbReference type="InterPro" id="IPR049142">
    <property type="entry name" value="MS_channel_1st"/>
</dbReference>
<feature type="transmembrane region" description="Helical" evidence="7">
    <location>
        <begin position="264"/>
        <end position="284"/>
    </location>
</feature>
<keyword evidence="3" id="KW-1003">Cell membrane</keyword>
<dbReference type="AlphaFoldDB" id="A0A3S8U564"/>
<evidence type="ECO:0000256" key="7">
    <source>
        <dbReference type="SAM" id="Phobius"/>
    </source>
</evidence>
<feature type="transmembrane region" description="Helical" evidence="7">
    <location>
        <begin position="406"/>
        <end position="424"/>
    </location>
</feature>
<accession>A0A3S8U564</accession>
<dbReference type="InterPro" id="IPR023408">
    <property type="entry name" value="MscS_beta-dom_sf"/>
</dbReference>
<dbReference type="InterPro" id="IPR049278">
    <property type="entry name" value="MS_channel_C"/>
</dbReference>
<evidence type="ECO:0000313" key="12">
    <source>
        <dbReference type="Proteomes" id="UP000282002"/>
    </source>
</evidence>
<dbReference type="InterPro" id="IPR045276">
    <property type="entry name" value="YbiO_bact"/>
</dbReference>
<feature type="transmembrane region" description="Helical" evidence="7">
    <location>
        <begin position="232"/>
        <end position="252"/>
    </location>
</feature>
<dbReference type="GO" id="GO:0005886">
    <property type="term" value="C:plasma membrane"/>
    <property type="evidence" value="ECO:0007669"/>
    <property type="project" value="UniProtKB-SubCell"/>
</dbReference>
<dbReference type="RefSeq" id="WP_125324938.1">
    <property type="nucleotide sequence ID" value="NZ_CP034328.1"/>
</dbReference>
<dbReference type="Pfam" id="PF21088">
    <property type="entry name" value="MS_channel_1st"/>
    <property type="match status" value="1"/>
</dbReference>
<dbReference type="GO" id="GO:0008381">
    <property type="term" value="F:mechanosensitive monoatomic ion channel activity"/>
    <property type="evidence" value="ECO:0007669"/>
    <property type="project" value="InterPro"/>
</dbReference>
<feature type="domain" description="Mechanosensitive ion channel MscS C-terminal" evidence="9">
    <location>
        <begin position="577"/>
        <end position="664"/>
    </location>
</feature>
<evidence type="ECO:0000256" key="6">
    <source>
        <dbReference type="ARBA" id="ARBA00023136"/>
    </source>
</evidence>
<name>A0A3S8U564_9RHOB</name>
<dbReference type="EMBL" id="CP034328">
    <property type="protein sequence ID" value="AZL58737.1"/>
    <property type="molecule type" value="Genomic_DNA"/>
</dbReference>
<keyword evidence="4 7" id="KW-0812">Transmembrane</keyword>
<feature type="transmembrane region" description="Helical" evidence="7">
    <location>
        <begin position="369"/>
        <end position="386"/>
    </location>
</feature>
<feature type="transmembrane region" description="Helical" evidence="7">
    <location>
        <begin position="486"/>
        <end position="508"/>
    </location>
</feature>
<feature type="transmembrane region" description="Helical" evidence="7">
    <location>
        <begin position="184"/>
        <end position="211"/>
    </location>
</feature>
<reference evidence="11 12" key="1">
    <citation type="submission" date="2018-12" db="EMBL/GenBank/DDBJ databases">
        <title>Complete genome sequencing of Tabrizicola sp. K13M18.</title>
        <authorList>
            <person name="Bae J.-W."/>
        </authorList>
    </citation>
    <scope>NUCLEOTIDE SEQUENCE [LARGE SCALE GENOMIC DNA]</scope>
    <source>
        <strain evidence="11 12">K13M18</strain>
    </source>
</reference>
<dbReference type="SUPFAM" id="SSF82689">
    <property type="entry name" value="Mechanosensitive channel protein MscS (YggB), C-terminal domain"/>
    <property type="match status" value="1"/>
</dbReference>
<dbReference type="SUPFAM" id="SSF50182">
    <property type="entry name" value="Sm-like ribonucleoproteins"/>
    <property type="match status" value="1"/>
</dbReference>
<dbReference type="InterPro" id="IPR010920">
    <property type="entry name" value="LSM_dom_sf"/>
</dbReference>
<dbReference type="Gene3D" id="1.10.287.1260">
    <property type="match status" value="1"/>
</dbReference>
<feature type="domain" description="Mechanosensitive ion channel MscS" evidence="8">
    <location>
        <begin position="506"/>
        <end position="571"/>
    </location>
</feature>
<dbReference type="InterPro" id="IPR011066">
    <property type="entry name" value="MscS_channel_C_sf"/>
</dbReference>
<organism evidence="11 12">
    <name type="scientific">Tabrizicola piscis</name>
    <dbReference type="NCBI Taxonomy" id="2494374"/>
    <lineage>
        <taxon>Bacteria</taxon>
        <taxon>Pseudomonadati</taxon>
        <taxon>Pseudomonadota</taxon>
        <taxon>Alphaproteobacteria</taxon>
        <taxon>Rhodobacterales</taxon>
        <taxon>Paracoccaceae</taxon>
        <taxon>Tabrizicola</taxon>
    </lineage>
</organism>
<dbReference type="InterPro" id="IPR006685">
    <property type="entry name" value="MscS_channel_2nd"/>
</dbReference>
<keyword evidence="12" id="KW-1185">Reference proteome</keyword>
<feature type="transmembrane region" description="Helical" evidence="7">
    <location>
        <begin position="155"/>
        <end position="178"/>
    </location>
</feature>
<protein>
    <submittedName>
        <fullName evidence="11">Mechanosensitive ion channel family protein</fullName>
    </submittedName>
</protein>
<dbReference type="OrthoDB" id="9814206at2"/>
<evidence type="ECO:0000313" key="11">
    <source>
        <dbReference type="EMBL" id="AZL58737.1"/>
    </source>
</evidence>